<feature type="transmembrane region" description="Helical" evidence="8">
    <location>
        <begin position="143"/>
        <end position="162"/>
    </location>
</feature>
<dbReference type="Proteomes" id="UP000543554">
    <property type="component" value="Unassembled WGS sequence"/>
</dbReference>
<protein>
    <submittedName>
        <fullName evidence="10">PPP family 3-phenylpropionic acid transporter</fullName>
    </submittedName>
</protein>
<dbReference type="PANTHER" id="PTHR23522">
    <property type="entry name" value="BLL5896 PROTEIN"/>
    <property type="match status" value="1"/>
</dbReference>
<sequence length="391" mass="39570">MRAVLAAEGRQRDALSGSGRLLLLYAALYGGYGALSPFLPAFLETRGLGAREIGTLLSAGMLVRLAAGPLAGRLADRFGAVRAFLAAGLALSAALTLAFLGGHGFPVLLAVALAQAAATAPLAPLADTVALAGSRDDAAYGRVRAAGSAAFIATTVLTGTLVGLFGHGVGPLACGLLFAAGAALTLRLPSAPAPADPGGDAGGGFASLAADARFRRLLLAAALVIGAHAMHDAFAVIVWQAAGIAPRTAGLLWAEAVAAEVAVFLWLGPRLIARFGPERALVLAALAGALRWAVQAQTSWLPALAGIQALHGLTFALLHLACLRLIVAIVPEHRRATALTVYGTFGLGLASALMTLLSGSLYEQFGTNGFWVMTAASLAAVPVARGLSRIR</sequence>
<reference evidence="10 11" key="1">
    <citation type="submission" date="2020-08" db="EMBL/GenBank/DDBJ databases">
        <title>Genomic Encyclopedia of Type Strains, Phase IV (KMG-IV): sequencing the most valuable type-strain genomes for metagenomic binning, comparative biology and taxonomic classification.</title>
        <authorList>
            <person name="Goeker M."/>
        </authorList>
    </citation>
    <scope>NUCLEOTIDE SEQUENCE [LARGE SCALE GENOMIC DNA]</scope>
    <source>
        <strain evidence="10 11">DSM 11490</strain>
    </source>
</reference>
<name>A0AA40S8D9_9HYPH</name>
<dbReference type="GO" id="GO:0015528">
    <property type="term" value="F:lactose:proton symporter activity"/>
    <property type="evidence" value="ECO:0007669"/>
    <property type="project" value="TreeGrafter"/>
</dbReference>
<feature type="transmembrane region" description="Helical" evidence="8">
    <location>
        <begin position="48"/>
        <end position="67"/>
    </location>
</feature>
<keyword evidence="7 8" id="KW-0472">Membrane</keyword>
<dbReference type="PANTHER" id="PTHR23522:SF10">
    <property type="entry name" value="3-PHENYLPROPIONIC ACID TRANSPORTER-RELATED"/>
    <property type="match status" value="1"/>
</dbReference>
<keyword evidence="11" id="KW-1185">Reference proteome</keyword>
<evidence type="ECO:0000256" key="3">
    <source>
        <dbReference type="ARBA" id="ARBA00022475"/>
    </source>
</evidence>
<feature type="transmembrane region" description="Helical" evidence="8">
    <location>
        <begin position="21"/>
        <end position="42"/>
    </location>
</feature>
<evidence type="ECO:0000256" key="5">
    <source>
        <dbReference type="ARBA" id="ARBA00022692"/>
    </source>
</evidence>
<evidence type="ECO:0000313" key="11">
    <source>
        <dbReference type="Proteomes" id="UP000543554"/>
    </source>
</evidence>
<evidence type="ECO:0000256" key="8">
    <source>
        <dbReference type="SAM" id="Phobius"/>
    </source>
</evidence>
<organism evidence="10 11">
    <name type="scientific">Methylorubrum thiocyanatum</name>
    <dbReference type="NCBI Taxonomy" id="47958"/>
    <lineage>
        <taxon>Bacteria</taxon>
        <taxon>Pseudomonadati</taxon>
        <taxon>Pseudomonadota</taxon>
        <taxon>Alphaproteobacteria</taxon>
        <taxon>Hyphomicrobiales</taxon>
        <taxon>Methylobacteriaceae</taxon>
        <taxon>Methylorubrum</taxon>
    </lineage>
</organism>
<proteinExistence type="predicted"/>
<gene>
    <name evidence="10" type="ORF">HNR51_005327</name>
</gene>
<feature type="transmembrane region" description="Helical" evidence="8">
    <location>
        <begin position="303"/>
        <end position="327"/>
    </location>
</feature>
<feature type="transmembrane region" description="Helical" evidence="8">
    <location>
        <begin position="251"/>
        <end position="268"/>
    </location>
</feature>
<dbReference type="InterPro" id="IPR024989">
    <property type="entry name" value="MFS_assoc_dom"/>
</dbReference>
<evidence type="ECO:0000256" key="7">
    <source>
        <dbReference type="ARBA" id="ARBA00023136"/>
    </source>
</evidence>
<evidence type="ECO:0000256" key="4">
    <source>
        <dbReference type="ARBA" id="ARBA00022519"/>
    </source>
</evidence>
<dbReference type="Pfam" id="PF12832">
    <property type="entry name" value="MFS_1_like"/>
    <property type="match status" value="1"/>
</dbReference>
<evidence type="ECO:0000256" key="6">
    <source>
        <dbReference type="ARBA" id="ARBA00022989"/>
    </source>
</evidence>
<keyword evidence="2" id="KW-0813">Transport</keyword>
<dbReference type="NCBIfam" id="NF037955">
    <property type="entry name" value="mfs"/>
    <property type="match status" value="1"/>
</dbReference>
<evidence type="ECO:0000259" key="9">
    <source>
        <dbReference type="Pfam" id="PF12832"/>
    </source>
</evidence>
<feature type="transmembrane region" description="Helical" evidence="8">
    <location>
        <begin position="339"/>
        <end position="362"/>
    </location>
</feature>
<keyword evidence="5 8" id="KW-0812">Transmembrane</keyword>
<keyword evidence="3" id="KW-1003">Cell membrane</keyword>
<dbReference type="InterPro" id="IPR026032">
    <property type="entry name" value="HcaT-like"/>
</dbReference>
<evidence type="ECO:0000313" key="10">
    <source>
        <dbReference type="EMBL" id="MBA8916207.1"/>
    </source>
</evidence>
<dbReference type="EMBL" id="JACJIB010000018">
    <property type="protein sequence ID" value="MBA8916207.1"/>
    <property type="molecule type" value="Genomic_DNA"/>
</dbReference>
<comment type="caution">
    <text evidence="10">The sequence shown here is derived from an EMBL/GenBank/DDBJ whole genome shotgun (WGS) entry which is preliminary data.</text>
</comment>
<dbReference type="SUPFAM" id="SSF103473">
    <property type="entry name" value="MFS general substrate transporter"/>
    <property type="match status" value="1"/>
</dbReference>
<comment type="subcellular location">
    <subcellularLocation>
        <location evidence="1">Cell inner membrane</location>
        <topology evidence="1">Multi-pass membrane protein</topology>
    </subcellularLocation>
</comment>
<dbReference type="GO" id="GO:0005886">
    <property type="term" value="C:plasma membrane"/>
    <property type="evidence" value="ECO:0007669"/>
    <property type="project" value="UniProtKB-SubCell"/>
</dbReference>
<dbReference type="GO" id="GO:0030395">
    <property type="term" value="F:lactose binding"/>
    <property type="evidence" value="ECO:0007669"/>
    <property type="project" value="TreeGrafter"/>
</dbReference>
<dbReference type="PIRSF" id="PIRSF004925">
    <property type="entry name" value="HcaT"/>
    <property type="match status" value="1"/>
</dbReference>
<feature type="transmembrane region" description="Helical" evidence="8">
    <location>
        <begin position="217"/>
        <end position="239"/>
    </location>
</feature>
<dbReference type="InterPro" id="IPR036259">
    <property type="entry name" value="MFS_trans_sf"/>
</dbReference>
<keyword evidence="4" id="KW-0997">Cell inner membrane</keyword>
<accession>A0AA40S8D9</accession>
<feature type="domain" description="Major facilitator superfamily associated" evidence="9">
    <location>
        <begin position="22"/>
        <end position="371"/>
    </location>
</feature>
<evidence type="ECO:0000256" key="2">
    <source>
        <dbReference type="ARBA" id="ARBA00022448"/>
    </source>
</evidence>
<keyword evidence="6 8" id="KW-1133">Transmembrane helix</keyword>
<dbReference type="AlphaFoldDB" id="A0AA40S8D9"/>
<feature type="transmembrane region" description="Helical" evidence="8">
    <location>
        <begin position="79"/>
        <end position="101"/>
    </location>
</feature>
<evidence type="ECO:0000256" key="1">
    <source>
        <dbReference type="ARBA" id="ARBA00004429"/>
    </source>
</evidence>
<dbReference type="Gene3D" id="1.20.1250.20">
    <property type="entry name" value="MFS general substrate transporter like domains"/>
    <property type="match status" value="2"/>
</dbReference>
<feature type="transmembrane region" description="Helical" evidence="8">
    <location>
        <begin position="107"/>
        <end position="131"/>
    </location>
</feature>
<feature type="transmembrane region" description="Helical" evidence="8">
    <location>
        <begin position="368"/>
        <end position="387"/>
    </location>
</feature>